<dbReference type="Proteomes" id="UP000010482">
    <property type="component" value="Chromosome"/>
</dbReference>
<evidence type="ECO:0000313" key="2">
    <source>
        <dbReference type="Proteomes" id="UP000010482"/>
    </source>
</evidence>
<accession>K9YWU8</accession>
<name>K9YWU8_DACS8</name>
<dbReference type="KEGG" id="dsl:Dacsa_2820"/>
<dbReference type="HOGENOM" id="CLU_2952748_0_0_3"/>
<reference evidence="1" key="1">
    <citation type="submission" date="2012-04" db="EMBL/GenBank/DDBJ databases">
        <title>Finished genome of Dactylococcopsis salina PCC 8305.</title>
        <authorList>
            <consortium name="US DOE Joint Genome Institute"/>
            <person name="Gugger M."/>
            <person name="Coursin T."/>
            <person name="Rippka R."/>
            <person name="Tandeau De Marsac N."/>
            <person name="Huntemann M."/>
            <person name="Wei C.-L."/>
            <person name="Han J."/>
            <person name="Detter J.C."/>
            <person name="Han C."/>
            <person name="Tapia R."/>
            <person name="Daligault H."/>
            <person name="Chen A."/>
            <person name="Krypides N."/>
            <person name="Mavromatis K."/>
            <person name="Markowitz V."/>
            <person name="Szeto E."/>
            <person name="Ivanova N."/>
            <person name="Ovchinnikova G."/>
            <person name="Pagani I."/>
            <person name="Pati A."/>
            <person name="Goodwin L."/>
            <person name="Peters L."/>
            <person name="Pitluck S."/>
            <person name="Woyke T."/>
            <person name="Kerfeld C."/>
        </authorList>
    </citation>
    <scope>NUCLEOTIDE SEQUENCE [LARGE SCALE GENOMIC DNA]</scope>
    <source>
        <strain evidence="1">PCC 8305</strain>
    </source>
</reference>
<organism evidence="1 2">
    <name type="scientific">Dactylococcopsis salina (strain PCC 8305)</name>
    <name type="common">Myxobactron salinum</name>
    <dbReference type="NCBI Taxonomy" id="13035"/>
    <lineage>
        <taxon>Bacteria</taxon>
        <taxon>Bacillati</taxon>
        <taxon>Cyanobacteriota</taxon>
        <taxon>Cyanophyceae</taxon>
        <taxon>Nodosilineales</taxon>
        <taxon>Cymatolegaceae</taxon>
        <taxon>Dactylococcopsis</taxon>
    </lineage>
</organism>
<dbReference type="OrthoDB" id="9813569at2"/>
<gene>
    <name evidence="1" type="ORF">Dacsa_2820</name>
</gene>
<dbReference type="RefSeq" id="WP_015230369.1">
    <property type="nucleotide sequence ID" value="NC_019780.1"/>
</dbReference>
<protein>
    <submittedName>
        <fullName evidence="1">Uncharacterized protein</fullName>
    </submittedName>
</protein>
<dbReference type="AlphaFoldDB" id="K9YWU8"/>
<proteinExistence type="predicted"/>
<keyword evidence="2" id="KW-1185">Reference proteome</keyword>
<dbReference type="EMBL" id="CP003944">
    <property type="protein sequence ID" value="AFZ51389.1"/>
    <property type="molecule type" value="Genomic_DNA"/>
</dbReference>
<sequence>MSKCCLFVGITTLDLIYLAPHLPQANEKLSAIDSAAKIAAESCRFFGTRNWMESNGNSD</sequence>
<dbReference type="eggNOG" id="COG0524">
    <property type="taxonomic scope" value="Bacteria"/>
</dbReference>
<evidence type="ECO:0000313" key="1">
    <source>
        <dbReference type="EMBL" id="AFZ51389.1"/>
    </source>
</evidence>